<keyword evidence="1" id="KW-0732">Signal</keyword>
<dbReference type="RefSeq" id="WP_277579319.1">
    <property type="nucleotide sequence ID" value="NZ_JANRMI010000005.1"/>
</dbReference>
<feature type="signal peptide" evidence="1">
    <location>
        <begin position="1"/>
        <end position="18"/>
    </location>
</feature>
<sequence>MKWLVVLLFSLNFIEARAAIYDDGQDTHGGSPIIAEVMKVRDDLYIQAMNIPDFVLSGYPNLKDKLTSAVANAELRLEEELYWKGQRVLAINHPQASPPFIQINGPYWQESREDINLYKVVIHEYLFIAGWDDTTYVHSDKLIEMINIARVANPWYFIDYGINNKAVSFTNMVQIKEWLAKHRFEYQDFAASSLFRLTTSLSRIEDDRVKKGLFEGLLEMLTPKYYCSIHVSGVISELQRTSNTPLSRELLQLMNKKFKLDLAANSPVQCR</sequence>
<evidence type="ECO:0000313" key="2">
    <source>
        <dbReference type="EMBL" id="MDG0817843.1"/>
    </source>
</evidence>
<evidence type="ECO:0008006" key="4">
    <source>
        <dbReference type="Google" id="ProtNLM"/>
    </source>
</evidence>
<gene>
    <name evidence="2" type="ORF">NWE73_15790</name>
</gene>
<evidence type="ECO:0000313" key="3">
    <source>
        <dbReference type="Proteomes" id="UP001152321"/>
    </source>
</evidence>
<proteinExistence type="predicted"/>
<name>A0ABT6DM17_9BACT</name>
<accession>A0ABT6DM17</accession>
<evidence type="ECO:0000256" key="1">
    <source>
        <dbReference type="SAM" id="SignalP"/>
    </source>
</evidence>
<keyword evidence="3" id="KW-1185">Reference proteome</keyword>
<comment type="caution">
    <text evidence="2">The sequence shown here is derived from an EMBL/GenBank/DDBJ whole genome shotgun (WGS) entry which is preliminary data.</text>
</comment>
<dbReference type="EMBL" id="JANRMI010000005">
    <property type="protein sequence ID" value="MDG0817843.1"/>
    <property type="molecule type" value="Genomic_DNA"/>
</dbReference>
<protein>
    <recommendedName>
        <fullName evidence="4">DUF4835 family protein</fullName>
    </recommendedName>
</protein>
<dbReference type="Proteomes" id="UP001152321">
    <property type="component" value="Unassembled WGS sequence"/>
</dbReference>
<organism evidence="2 3">
    <name type="scientific">Bdellovibrio svalbardensis</name>
    <dbReference type="NCBI Taxonomy" id="2972972"/>
    <lineage>
        <taxon>Bacteria</taxon>
        <taxon>Pseudomonadati</taxon>
        <taxon>Bdellovibrionota</taxon>
        <taxon>Bdellovibrionia</taxon>
        <taxon>Bdellovibrionales</taxon>
        <taxon>Pseudobdellovibrionaceae</taxon>
        <taxon>Bdellovibrio</taxon>
    </lineage>
</organism>
<reference evidence="2" key="1">
    <citation type="submission" date="2022-08" db="EMBL/GenBank/DDBJ databases">
        <title>Novel Bdellovibrio Species Isolated from Svalbard: Designation Bdellovibrio svalbardensis.</title>
        <authorList>
            <person name="Mitchell R.J."/>
            <person name="Choi S.Y."/>
        </authorList>
    </citation>
    <scope>NUCLEOTIDE SEQUENCE</scope>
    <source>
        <strain evidence="2">PAP01</strain>
    </source>
</reference>
<feature type="chain" id="PRO_5046351202" description="DUF4835 family protein" evidence="1">
    <location>
        <begin position="19"/>
        <end position="271"/>
    </location>
</feature>